<keyword evidence="3 5" id="KW-1133">Transmembrane helix</keyword>
<reference evidence="6 7" key="1">
    <citation type="submission" date="2020-07" db="EMBL/GenBank/DDBJ databases">
        <authorList>
            <person name="Cui H."/>
        </authorList>
    </citation>
    <scope>NUCLEOTIDE SEQUENCE [LARGE SCALE GENOMIC DNA]</scope>
    <source>
        <strain evidence="6 7">YPL8</strain>
    </source>
</reference>
<dbReference type="Proteomes" id="UP000509241">
    <property type="component" value="Chromosome"/>
</dbReference>
<name>A0A7D5K7B8_9EURY</name>
<sequence>MSNHADGDTTMAALAHLSALVAAFIGPLIILVLADDNDTLVKENAKNALNFQIIMTIAIIISVVLMVVLIGLVLLPIVALIDLILVAIATVKANNGEIYSYPFTPSII</sequence>
<evidence type="ECO:0000256" key="4">
    <source>
        <dbReference type="ARBA" id="ARBA00023136"/>
    </source>
</evidence>
<evidence type="ECO:0000313" key="6">
    <source>
        <dbReference type="EMBL" id="QLG49843.1"/>
    </source>
</evidence>
<dbReference type="GeneID" id="56034374"/>
<evidence type="ECO:0000256" key="3">
    <source>
        <dbReference type="ARBA" id="ARBA00022989"/>
    </source>
</evidence>
<comment type="subcellular location">
    <subcellularLocation>
        <location evidence="1">Membrane</location>
        <topology evidence="1">Multi-pass membrane protein</topology>
    </subcellularLocation>
</comment>
<evidence type="ECO:0000256" key="1">
    <source>
        <dbReference type="ARBA" id="ARBA00004141"/>
    </source>
</evidence>
<accession>A0A7D5K7B8</accession>
<feature type="transmembrane region" description="Helical" evidence="5">
    <location>
        <begin position="53"/>
        <end position="86"/>
    </location>
</feature>
<keyword evidence="7" id="KW-1185">Reference proteome</keyword>
<keyword evidence="2 5" id="KW-0812">Transmembrane</keyword>
<proteinExistence type="predicted"/>
<gene>
    <name evidence="6" type="ORF">HYG82_13745</name>
</gene>
<dbReference type="Pfam" id="PF09685">
    <property type="entry name" value="MamF_MmsF"/>
    <property type="match status" value="1"/>
</dbReference>
<feature type="transmembrane region" description="Helical" evidence="5">
    <location>
        <begin position="12"/>
        <end position="33"/>
    </location>
</feature>
<organism evidence="6 7">
    <name type="scientific">Natrinema halophilum</name>
    <dbReference type="NCBI Taxonomy" id="1699371"/>
    <lineage>
        <taxon>Archaea</taxon>
        <taxon>Methanobacteriati</taxon>
        <taxon>Methanobacteriota</taxon>
        <taxon>Stenosarchaea group</taxon>
        <taxon>Halobacteria</taxon>
        <taxon>Halobacteriales</taxon>
        <taxon>Natrialbaceae</taxon>
        <taxon>Natrinema</taxon>
    </lineage>
</organism>
<evidence type="ECO:0000313" key="7">
    <source>
        <dbReference type="Proteomes" id="UP000509241"/>
    </source>
</evidence>
<evidence type="ECO:0000256" key="5">
    <source>
        <dbReference type="SAM" id="Phobius"/>
    </source>
</evidence>
<protein>
    <submittedName>
        <fullName evidence="6">DUF4870 domain-containing protein</fullName>
    </submittedName>
</protein>
<evidence type="ECO:0000256" key="2">
    <source>
        <dbReference type="ARBA" id="ARBA00022692"/>
    </source>
</evidence>
<dbReference type="KEGG" id="haly:HYG82_13745"/>
<keyword evidence="4 5" id="KW-0472">Membrane</keyword>
<dbReference type="EMBL" id="CP058601">
    <property type="protein sequence ID" value="QLG49843.1"/>
    <property type="molecule type" value="Genomic_DNA"/>
</dbReference>
<dbReference type="InterPro" id="IPR019109">
    <property type="entry name" value="MamF_MmsF"/>
</dbReference>
<dbReference type="RefSeq" id="WP_179261778.1">
    <property type="nucleotide sequence ID" value="NZ_CP058601.1"/>
</dbReference>
<dbReference type="AlphaFoldDB" id="A0A7D5K7B8"/>